<evidence type="ECO:0000256" key="5">
    <source>
        <dbReference type="ARBA" id="ARBA00023239"/>
    </source>
</evidence>
<dbReference type="SUPFAM" id="SSF48452">
    <property type="entry name" value="TPR-like"/>
    <property type="match status" value="1"/>
</dbReference>
<keyword evidence="3" id="KW-0210">Decarboxylase</keyword>
<dbReference type="GO" id="GO:0005524">
    <property type="term" value="F:ATP binding"/>
    <property type="evidence" value="ECO:0007669"/>
    <property type="project" value="UniProtKB-UniRule"/>
</dbReference>
<dbReference type="SMART" id="SM00028">
    <property type="entry name" value="TPR"/>
    <property type="match status" value="2"/>
</dbReference>
<dbReference type="PANTHER" id="PTHR11999:SF70">
    <property type="entry name" value="MIP05841P"/>
    <property type="match status" value="1"/>
</dbReference>
<evidence type="ECO:0000256" key="6">
    <source>
        <dbReference type="PIRSR" id="PIRSR602129-50"/>
    </source>
</evidence>
<dbReference type="AlphaFoldDB" id="A0A841K4F5"/>
<dbReference type="GO" id="GO:0006520">
    <property type="term" value="P:amino acid metabolic process"/>
    <property type="evidence" value="ECO:0007669"/>
    <property type="project" value="InterPro"/>
</dbReference>
<accession>A0A841K4F5</accession>
<dbReference type="InterPro" id="IPR011990">
    <property type="entry name" value="TPR-like_helical_dom_sf"/>
</dbReference>
<dbReference type="EMBL" id="JACHEK010000006">
    <property type="protein sequence ID" value="MBB6145134.1"/>
    <property type="molecule type" value="Genomic_DNA"/>
</dbReference>
<dbReference type="Gene3D" id="1.25.40.10">
    <property type="entry name" value="Tetratricopeptide repeat domain"/>
    <property type="match status" value="1"/>
</dbReference>
<evidence type="ECO:0000256" key="8">
    <source>
        <dbReference type="PROSITE-ProRule" id="PRU00409"/>
    </source>
</evidence>
<dbReference type="SUPFAM" id="SSF53383">
    <property type="entry name" value="PLP-dependent transferases"/>
    <property type="match status" value="1"/>
</dbReference>
<sequence length="1005" mass="110173">MQKTSDRNTAEEHVLAEAPTTITSLDPLDWGKFREQAHRMLDDMLGYTENIREQPVWQVIPDDVRARFRHDLPAKPTALADVHQEFMHSILPFTARNAHPGFMGWVQGGGNPVGMLAEMLAAGLNANVGGRDQIPLEVERQVTHWMRTLFGFPAEATGLFVTGTSMANFIAVVVARDTAIGSEVRRYGMTQQAQRLTAYASTATHGSIARALDCAGLGSDSLRLVPVDSRERVDLAALAQAVAADRAAGFTPFLVVGNAGTVDTGAIDDLAGLTQLCTQQQLWFHVDGAYGALAMLAPELASRLQGIEKADSLAFDFHKWAQVPYDAGFILMRDGARHQAAFATSCAYLSREEQGMSAGSPWPCDFGPDLSRSFRALKTWATFKVYGADAIGEVISRTCGLASYLESRILASPELELMASVELNIVCFRYRFGASVNPATEELANQLNRQIVVELQEAGAVAPSTTLIGSRVAIRAAIVNHRTSRTEMDTLIEAVLAAGRARRNNTPIMQHTQNNPQPRLDRHARVQQLDAQLNAPGEMAKDVEVALRFERAILLAQLGRSLEARSDHLKVLELDPAHQRNLTALGRLFVATNRLKAAQMVYAEAVRQYPNDIGCRVNLGSVLFEVEDYAAARIQYEAALQIDPEYSRAHGGMYYVLTRLGELQAAKEHQQKSFRQQNIFLNPYRGESQPIPVLLLVSSTGGNTPLEKLLDNRVFETYVVVTDFYDTRTPLPAHQLVVNGIGEVDVADEALIAAESLLAFTSAPVLNMPTTVRMTGRCENARRLGSLPGVITPATATFANERLGGPDGPAALAEQGFAFPLLLRKPGFHMGQHFVRVESSQDLAAAVAELPGAGLPGAEILAIEYLDARGADGCSRKYRVMMVDGQLYPLHLAISHNWKIHYFSAEMGDRPELRLEEEKFLTDMQSVLGDKAMTALKQVQEVVGLDYAGIDFGLSPQGEILLFEANATMIVQQPEEGEHWDYRRPFVDRIHAAVRQMLMRNAGAA</sequence>
<name>A0A841K4F5_9BACT</name>
<evidence type="ECO:0000256" key="7">
    <source>
        <dbReference type="PROSITE-ProRule" id="PRU00339"/>
    </source>
</evidence>
<dbReference type="PANTHER" id="PTHR11999">
    <property type="entry name" value="GROUP II PYRIDOXAL-5-PHOSPHATE DECARBOXYLASE"/>
    <property type="match status" value="1"/>
</dbReference>
<evidence type="ECO:0000313" key="10">
    <source>
        <dbReference type="EMBL" id="MBB6145134.1"/>
    </source>
</evidence>
<reference evidence="10 11" key="1">
    <citation type="submission" date="2020-08" db="EMBL/GenBank/DDBJ databases">
        <title>Genomic Encyclopedia of Type Strains, Phase IV (KMG-IV): sequencing the most valuable type-strain genomes for metagenomic binning, comparative biology and taxonomic classification.</title>
        <authorList>
            <person name="Goeker M."/>
        </authorList>
    </citation>
    <scope>NUCLEOTIDE SEQUENCE [LARGE SCALE GENOMIC DNA]</scope>
    <source>
        <strain evidence="10 11">DSM 103733</strain>
    </source>
</reference>
<dbReference type="InterPro" id="IPR019734">
    <property type="entry name" value="TPR_rpt"/>
</dbReference>
<dbReference type="InterPro" id="IPR010977">
    <property type="entry name" value="Aromatic_deC"/>
</dbReference>
<evidence type="ECO:0000256" key="3">
    <source>
        <dbReference type="ARBA" id="ARBA00022793"/>
    </source>
</evidence>
<keyword evidence="8" id="KW-0547">Nucleotide-binding</keyword>
<dbReference type="GO" id="GO:0046872">
    <property type="term" value="F:metal ion binding"/>
    <property type="evidence" value="ECO:0007669"/>
    <property type="project" value="InterPro"/>
</dbReference>
<feature type="domain" description="ATP-grasp" evidence="9">
    <location>
        <begin position="782"/>
        <end position="991"/>
    </location>
</feature>
<keyword evidence="4 6" id="KW-0663">Pyridoxal phosphate</keyword>
<dbReference type="InterPro" id="IPR015422">
    <property type="entry name" value="PyrdxlP-dep_Trfase_small"/>
</dbReference>
<comment type="cofactor">
    <cofactor evidence="1 6">
        <name>pyridoxal 5'-phosphate</name>
        <dbReference type="ChEBI" id="CHEBI:597326"/>
    </cofactor>
</comment>
<dbReference type="GO" id="GO:0016831">
    <property type="term" value="F:carboxy-lyase activity"/>
    <property type="evidence" value="ECO:0007669"/>
    <property type="project" value="UniProtKB-KW"/>
</dbReference>
<evidence type="ECO:0000313" key="11">
    <source>
        <dbReference type="Proteomes" id="UP000538666"/>
    </source>
</evidence>
<dbReference type="GO" id="GO:0030170">
    <property type="term" value="F:pyridoxal phosphate binding"/>
    <property type="evidence" value="ECO:0007669"/>
    <property type="project" value="InterPro"/>
</dbReference>
<proteinExistence type="inferred from homology"/>
<dbReference type="InterPro" id="IPR011761">
    <property type="entry name" value="ATP-grasp"/>
</dbReference>
<dbReference type="GO" id="GO:0019752">
    <property type="term" value="P:carboxylic acid metabolic process"/>
    <property type="evidence" value="ECO:0007669"/>
    <property type="project" value="InterPro"/>
</dbReference>
<dbReference type="PROSITE" id="PS50005">
    <property type="entry name" value="TPR"/>
    <property type="match status" value="1"/>
</dbReference>
<evidence type="ECO:0000256" key="1">
    <source>
        <dbReference type="ARBA" id="ARBA00001933"/>
    </source>
</evidence>
<dbReference type="Gene3D" id="1.20.1340.10">
    <property type="entry name" value="dopa decarboxylase, N-terminal domain"/>
    <property type="match status" value="1"/>
</dbReference>
<keyword evidence="10" id="KW-0436">Ligase</keyword>
<dbReference type="RefSeq" id="WP_082125870.1">
    <property type="nucleotide sequence ID" value="NZ_JACHEK010000006.1"/>
</dbReference>
<organism evidence="10 11">
    <name type="scientific">Silvibacterium bohemicum</name>
    <dbReference type="NCBI Taxonomy" id="1577686"/>
    <lineage>
        <taxon>Bacteria</taxon>
        <taxon>Pseudomonadati</taxon>
        <taxon>Acidobacteriota</taxon>
        <taxon>Terriglobia</taxon>
        <taxon>Terriglobales</taxon>
        <taxon>Acidobacteriaceae</taxon>
        <taxon>Silvibacterium</taxon>
    </lineage>
</organism>
<evidence type="ECO:0000256" key="4">
    <source>
        <dbReference type="ARBA" id="ARBA00022898"/>
    </source>
</evidence>
<dbReference type="Gene3D" id="3.90.1150.10">
    <property type="entry name" value="Aspartate Aminotransferase, domain 1"/>
    <property type="match status" value="1"/>
</dbReference>
<evidence type="ECO:0000259" key="9">
    <source>
        <dbReference type="PROSITE" id="PS50975"/>
    </source>
</evidence>
<dbReference type="InterPro" id="IPR002129">
    <property type="entry name" value="PyrdxlP-dep_de-COase"/>
</dbReference>
<dbReference type="PRINTS" id="PR00800">
    <property type="entry name" value="YHDCRBOXLASE"/>
</dbReference>
<feature type="repeat" description="TPR" evidence="7">
    <location>
        <begin position="613"/>
        <end position="646"/>
    </location>
</feature>
<keyword evidence="5" id="KW-0456">Lyase</keyword>
<keyword evidence="11" id="KW-1185">Reference proteome</keyword>
<dbReference type="OrthoDB" id="9803665at2"/>
<feature type="modified residue" description="N6-(pyridoxal phosphate)lysine" evidence="6">
    <location>
        <position position="319"/>
    </location>
</feature>
<keyword evidence="7" id="KW-0802">TPR repeat</keyword>
<dbReference type="Pfam" id="PF13181">
    <property type="entry name" value="TPR_8"/>
    <property type="match status" value="1"/>
</dbReference>
<dbReference type="Pfam" id="PF00282">
    <property type="entry name" value="Pyridoxal_deC"/>
    <property type="match status" value="1"/>
</dbReference>
<dbReference type="Proteomes" id="UP000538666">
    <property type="component" value="Unassembled WGS sequence"/>
</dbReference>
<dbReference type="GO" id="GO:0016874">
    <property type="term" value="F:ligase activity"/>
    <property type="evidence" value="ECO:0007669"/>
    <property type="project" value="UniProtKB-KW"/>
</dbReference>
<protein>
    <submittedName>
        <fullName evidence="10">Glutamate/tyrosine decarboxylase-like PLP-dependent enzyme/Flp pilus assembly protein TadD/glutathione synthase/RimK-type ligase-like ATP-grasp enzyme</fullName>
    </submittedName>
</protein>
<dbReference type="InterPro" id="IPR015421">
    <property type="entry name" value="PyrdxlP-dep_Trfase_major"/>
</dbReference>
<dbReference type="Gene3D" id="3.40.640.10">
    <property type="entry name" value="Type I PLP-dependent aspartate aminotransferase-like (Major domain)"/>
    <property type="match status" value="1"/>
</dbReference>
<dbReference type="InterPro" id="IPR015424">
    <property type="entry name" value="PyrdxlP-dep_Trfase"/>
</dbReference>
<comment type="similarity">
    <text evidence="2">Belongs to the group II decarboxylase family.</text>
</comment>
<keyword evidence="8" id="KW-0067">ATP-binding</keyword>
<gene>
    <name evidence="10" type="ORF">HNQ77_003092</name>
</gene>
<dbReference type="PROSITE" id="PS50975">
    <property type="entry name" value="ATP_GRASP"/>
    <property type="match status" value="1"/>
</dbReference>
<evidence type="ECO:0000256" key="2">
    <source>
        <dbReference type="ARBA" id="ARBA00009533"/>
    </source>
</evidence>
<comment type="caution">
    <text evidence="10">The sequence shown here is derived from an EMBL/GenBank/DDBJ whole genome shotgun (WGS) entry which is preliminary data.</text>
</comment>
<dbReference type="SUPFAM" id="SSF56059">
    <property type="entry name" value="Glutathione synthetase ATP-binding domain-like"/>
    <property type="match status" value="1"/>
</dbReference>